<evidence type="ECO:0000256" key="1">
    <source>
        <dbReference type="SAM" id="MobiDB-lite"/>
    </source>
</evidence>
<proteinExistence type="predicted"/>
<organism evidence="2 3">
    <name type="scientific">Eleusine coracana subsp. coracana</name>
    <dbReference type="NCBI Taxonomy" id="191504"/>
    <lineage>
        <taxon>Eukaryota</taxon>
        <taxon>Viridiplantae</taxon>
        <taxon>Streptophyta</taxon>
        <taxon>Embryophyta</taxon>
        <taxon>Tracheophyta</taxon>
        <taxon>Spermatophyta</taxon>
        <taxon>Magnoliopsida</taxon>
        <taxon>Liliopsida</taxon>
        <taxon>Poales</taxon>
        <taxon>Poaceae</taxon>
        <taxon>PACMAD clade</taxon>
        <taxon>Chloridoideae</taxon>
        <taxon>Cynodonteae</taxon>
        <taxon>Eleusininae</taxon>
        <taxon>Eleusine</taxon>
    </lineage>
</organism>
<reference evidence="2" key="2">
    <citation type="submission" date="2021-12" db="EMBL/GenBank/DDBJ databases">
        <title>Resequencing data analysis of finger millet.</title>
        <authorList>
            <person name="Hatakeyama M."/>
            <person name="Aluri S."/>
            <person name="Balachadran M.T."/>
            <person name="Sivarajan S.R."/>
            <person name="Poveda L."/>
            <person name="Shimizu-Inatsugi R."/>
            <person name="Schlapbach R."/>
            <person name="Sreeman S.M."/>
            <person name="Shimizu K.K."/>
        </authorList>
    </citation>
    <scope>NUCLEOTIDE SEQUENCE</scope>
</reference>
<feature type="compositionally biased region" description="Pro residues" evidence="1">
    <location>
        <begin position="87"/>
        <end position="96"/>
    </location>
</feature>
<dbReference type="Proteomes" id="UP001054889">
    <property type="component" value="Unassembled WGS sequence"/>
</dbReference>
<comment type="caution">
    <text evidence="2">The sequence shown here is derived from an EMBL/GenBank/DDBJ whole genome shotgun (WGS) entry which is preliminary data.</text>
</comment>
<keyword evidence="3" id="KW-1185">Reference proteome</keyword>
<reference evidence="2" key="1">
    <citation type="journal article" date="2018" name="DNA Res.">
        <title>Multiple hybrid de novo genome assembly of finger millet, an orphan allotetraploid crop.</title>
        <authorList>
            <person name="Hatakeyama M."/>
            <person name="Aluri S."/>
            <person name="Balachadran M.T."/>
            <person name="Sivarajan S.R."/>
            <person name="Patrignani A."/>
            <person name="Gruter S."/>
            <person name="Poveda L."/>
            <person name="Shimizu-Inatsugi R."/>
            <person name="Baeten J."/>
            <person name="Francoijs K.J."/>
            <person name="Nataraja K.N."/>
            <person name="Reddy Y.A.N."/>
            <person name="Phadnis S."/>
            <person name="Ravikumar R.L."/>
            <person name="Schlapbach R."/>
            <person name="Sreeman S.M."/>
            <person name="Shimizu K.K."/>
        </authorList>
    </citation>
    <scope>NUCLEOTIDE SEQUENCE</scope>
</reference>
<protein>
    <submittedName>
        <fullName evidence="2">Uncharacterized protein</fullName>
    </submittedName>
</protein>
<gene>
    <name evidence="2" type="primary">ga09958</name>
    <name evidence="2" type="ORF">PR202_ga09958</name>
</gene>
<feature type="region of interest" description="Disordered" evidence="1">
    <location>
        <begin position="1"/>
        <end position="144"/>
    </location>
</feature>
<name>A0AAV5C4E4_ELECO</name>
<dbReference type="AlphaFoldDB" id="A0AAV5C4E4"/>
<feature type="compositionally biased region" description="Basic residues" evidence="1">
    <location>
        <begin position="115"/>
        <end position="129"/>
    </location>
</feature>
<accession>A0AAV5C4E4</accession>
<dbReference type="EMBL" id="BQKI01000004">
    <property type="protein sequence ID" value="GJM93405.1"/>
    <property type="molecule type" value="Genomic_DNA"/>
</dbReference>
<evidence type="ECO:0000313" key="3">
    <source>
        <dbReference type="Proteomes" id="UP001054889"/>
    </source>
</evidence>
<evidence type="ECO:0000313" key="2">
    <source>
        <dbReference type="EMBL" id="GJM93405.1"/>
    </source>
</evidence>
<sequence length="144" mass="15108">MVAWAQDGLEARPPTSGLESPSVRTSMEAAPRSSHPSPRPAIAPAPDLDLRHQGVADAAGTGHDPRLHEAGRVAVPPLTAVPRGQRKPPPAWPREPPSAAAQPLACATPVAARARISRRAGTKPPKRHSVKELGRRDPIGGGRK</sequence>